<reference evidence="2" key="1">
    <citation type="submission" date="2022-09" db="EMBL/GenBank/DDBJ databases">
        <title>Actin cytoskeleton and complex cell architecture in an #Asgard archaeon.</title>
        <authorList>
            <person name="Ponce Toledo R.I."/>
            <person name="Schleper C."/>
            <person name="Rodrigues Oliveira T."/>
            <person name="Wollweber F."/>
            <person name="Xu J."/>
            <person name="Rittmann S."/>
            <person name="Klingl A."/>
            <person name="Pilhofer M."/>
        </authorList>
    </citation>
    <scope>NUCLEOTIDE SEQUENCE</scope>
    <source>
        <strain evidence="2">B-35</strain>
    </source>
</reference>
<gene>
    <name evidence="2" type="ORF">NEF87_000982</name>
</gene>
<dbReference type="PANTHER" id="PTHR43228">
    <property type="entry name" value="TWO-COMPONENT RESPONSE REGULATOR"/>
    <property type="match status" value="1"/>
</dbReference>
<dbReference type="Pfam" id="PF00072">
    <property type="entry name" value="Response_reg"/>
    <property type="match status" value="1"/>
</dbReference>
<dbReference type="InterPro" id="IPR011006">
    <property type="entry name" value="CheY-like_superfamily"/>
</dbReference>
<accession>A0ABY6HP83</accession>
<feature type="domain" description="Response regulatory" evidence="1">
    <location>
        <begin position="9"/>
        <end position="124"/>
    </location>
</feature>
<dbReference type="PANTHER" id="PTHR43228:SF1">
    <property type="entry name" value="TWO-COMPONENT RESPONSE REGULATOR ARR22"/>
    <property type="match status" value="1"/>
</dbReference>
<organism evidence="2 3">
    <name type="scientific">Candidatus Lokiarchaeum ossiferum</name>
    <dbReference type="NCBI Taxonomy" id="2951803"/>
    <lineage>
        <taxon>Archaea</taxon>
        <taxon>Promethearchaeati</taxon>
        <taxon>Promethearchaeota</taxon>
        <taxon>Promethearchaeia</taxon>
        <taxon>Promethearchaeales</taxon>
        <taxon>Promethearchaeaceae</taxon>
        <taxon>Candidatus Lokiarchaeum</taxon>
    </lineage>
</organism>
<dbReference type="CDD" id="cd17542">
    <property type="entry name" value="REC_CheY"/>
    <property type="match status" value="1"/>
</dbReference>
<dbReference type="EMBL" id="CP104013">
    <property type="protein sequence ID" value="UYP44697.1"/>
    <property type="molecule type" value="Genomic_DNA"/>
</dbReference>
<sequence>MVKITMGKTVLIVDDAKFMRMMIKNILVSNGFEVAGEAENTAEAVAKYKELSPSLVTMDVVMPGDNGIEAVKQIIAYDPDAKIIMCSALGQQGLLVEAIEAGAKEFVIKPFKPARVLEAVNKVLH</sequence>
<proteinExistence type="predicted"/>
<evidence type="ECO:0000259" key="1">
    <source>
        <dbReference type="PROSITE" id="PS50110"/>
    </source>
</evidence>
<protein>
    <submittedName>
        <fullName evidence="2">Chemotaxis protein CheY</fullName>
    </submittedName>
</protein>
<evidence type="ECO:0000313" key="3">
    <source>
        <dbReference type="Proteomes" id="UP001208689"/>
    </source>
</evidence>
<keyword evidence="3" id="KW-1185">Reference proteome</keyword>
<dbReference type="PROSITE" id="PS50110">
    <property type="entry name" value="RESPONSE_REGULATORY"/>
    <property type="match status" value="1"/>
</dbReference>
<dbReference type="SUPFAM" id="SSF52172">
    <property type="entry name" value="CheY-like"/>
    <property type="match status" value="1"/>
</dbReference>
<dbReference type="Proteomes" id="UP001208689">
    <property type="component" value="Chromosome"/>
</dbReference>
<dbReference type="InterPro" id="IPR052048">
    <property type="entry name" value="ST_Response_Regulator"/>
</dbReference>
<evidence type="ECO:0000313" key="2">
    <source>
        <dbReference type="EMBL" id="UYP44697.1"/>
    </source>
</evidence>
<name>A0ABY6HP83_9ARCH</name>
<dbReference type="SMART" id="SM00448">
    <property type="entry name" value="REC"/>
    <property type="match status" value="1"/>
</dbReference>
<dbReference type="InterPro" id="IPR001789">
    <property type="entry name" value="Sig_transdc_resp-reg_receiver"/>
</dbReference>
<dbReference type="Gene3D" id="3.40.50.2300">
    <property type="match status" value="1"/>
</dbReference>